<feature type="active site" description="Proton donor" evidence="5">
    <location>
        <position position="255"/>
    </location>
</feature>
<dbReference type="InterPro" id="IPR006139">
    <property type="entry name" value="D-isomer_2_OHA_DH_cat_dom"/>
</dbReference>
<evidence type="ECO:0000313" key="9">
    <source>
        <dbReference type="EMBL" id="SHI08677.1"/>
    </source>
</evidence>
<dbReference type="GO" id="GO:0005829">
    <property type="term" value="C:cytosol"/>
    <property type="evidence" value="ECO:0007669"/>
    <property type="project" value="TreeGrafter"/>
</dbReference>
<feature type="active site" evidence="5">
    <location>
        <position position="238"/>
    </location>
</feature>
<dbReference type="STRING" id="299255.SAMN02745129_3981"/>
<dbReference type="Proteomes" id="UP000184268">
    <property type="component" value="Unassembled WGS sequence"/>
</dbReference>
<feature type="binding site" evidence="5">
    <location>
        <position position="67"/>
    </location>
    <ligand>
        <name>substrate</name>
    </ligand>
</feature>
<dbReference type="CDD" id="cd12158">
    <property type="entry name" value="ErythrP_dh"/>
    <property type="match status" value="1"/>
</dbReference>
<comment type="pathway">
    <text evidence="5">Cofactor biosynthesis; pyridoxine 5'-phosphate biosynthesis; pyridoxine 5'-phosphate from D-erythrose 4-phosphate: step 2/5.</text>
</comment>
<dbReference type="OrthoDB" id="9770208at2"/>
<dbReference type="InterPro" id="IPR029753">
    <property type="entry name" value="D-isomer_DH_CS"/>
</dbReference>
<dbReference type="InterPro" id="IPR036291">
    <property type="entry name" value="NAD(P)-bd_dom_sf"/>
</dbReference>
<dbReference type="PANTHER" id="PTHR42938">
    <property type="entry name" value="FORMATE DEHYDROGENASE 1"/>
    <property type="match status" value="1"/>
</dbReference>
<dbReference type="Gene3D" id="3.30.1370.170">
    <property type="match status" value="1"/>
</dbReference>
<keyword evidence="4 5" id="KW-0664">Pyridoxine biosynthesis</keyword>
<dbReference type="Pfam" id="PF11890">
    <property type="entry name" value="DUF3410"/>
    <property type="match status" value="1"/>
</dbReference>
<dbReference type="EC" id="1.1.1.290" evidence="5"/>
<comment type="similarity">
    <text evidence="5">Belongs to the D-isomer specific 2-hydroxyacid dehydrogenase family. PdxB subfamily.</text>
</comment>
<evidence type="ECO:0000256" key="1">
    <source>
        <dbReference type="ARBA" id="ARBA00022490"/>
    </source>
</evidence>
<dbReference type="Pfam" id="PF00389">
    <property type="entry name" value="2-Hacid_dh"/>
    <property type="match status" value="1"/>
</dbReference>
<comment type="subunit">
    <text evidence="5">Homodimer.</text>
</comment>
<evidence type="ECO:0000259" key="6">
    <source>
        <dbReference type="Pfam" id="PF00389"/>
    </source>
</evidence>
<protein>
    <recommendedName>
        <fullName evidence="5">Erythronate-4-phosphate dehydrogenase</fullName>
        <ecNumber evidence="5">1.1.1.290</ecNumber>
    </recommendedName>
</protein>
<evidence type="ECO:0000256" key="5">
    <source>
        <dbReference type="HAMAP-Rule" id="MF_01825"/>
    </source>
</evidence>
<accession>A0A1M5Y9F7</accession>
<dbReference type="UniPathway" id="UPA00244">
    <property type="reaction ID" value="UER00310"/>
</dbReference>
<dbReference type="SUPFAM" id="SSF52283">
    <property type="entry name" value="Formate/glycerate dehydrogenase catalytic domain-like"/>
    <property type="match status" value="1"/>
</dbReference>
<dbReference type="HAMAP" id="MF_01825">
    <property type="entry name" value="PdxB"/>
    <property type="match status" value="1"/>
</dbReference>
<keyword evidence="3 5" id="KW-0520">NAD</keyword>
<dbReference type="GO" id="GO:0008615">
    <property type="term" value="P:pyridoxine biosynthetic process"/>
    <property type="evidence" value="ECO:0007669"/>
    <property type="project" value="UniProtKB-UniRule"/>
</dbReference>
<evidence type="ECO:0000256" key="2">
    <source>
        <dbReference type="ARBA" id="ARBA00023002"/>
    </source>
</evidence>
<feature type="binding site" evidence="5">
    <location>
        <position position="147"/>
    </location>
    <ligand>
        <name>NAD(+)</name>
        <dbReference type="ChEBI" id="CHEBI:57540"/>
    </ligand>
</feature>
<dbReference type="SUPFAM" id="SSF51735">
    <property type="entry name" value="NAD(P)-binding Rossmann-fold domains"/>
    <property type="match status" value="1"/>
</dbReference>
<dbReference type="GO" id="GO:0036001">
    <property type="term" value="P:'de novo' pyridoxal 5'-phosphate biosynthetic process"/>
    <property type="evidence" value="ECO:0007669"/>
    <property type="project" value="TreeGrafter"/>
</dbReference>
<dbReference type="InterPro" id="IPR020921">
    <property type="entry name" value="Erythronate-4-P_DHase"/>
</dbReference>
<feature type="active site" evidence="5">
    <location>
        <position position="209"/>
    </location>
</feature>
<dbReference type="GO" id="GO:0051287">
    <property type="term" value="F:NAD binding"/>
    <property type="evidence" value="ECO:0007669"/>
    <property type="project" value="InterPro"/>
</dbReference>
<dbReference type="GO" id="GO:0046983">
    <property type="term" value="F:protein dimerization activity"/>
    <property type="evidence" value="ECO:0007669"/>
    <property type="project" value="InterPro"/>
</dbReference>
<evidence type="ECO:0000259" key="7">
    <source>
        <dbReference type="Pfam" id="PF02826"/>
    </source>
</evidence>
<dbReference type="InterPro" id="IPR024531">
    <property type="entry name" value="Erythronate-4-P_DHase_dimer"/>
</dbReference>
<dbReference type="InterPro" id="IPR006140">
    <property type="entry name" value="D-isomer_DH_NAD-bd"/>
</dbReference>
<sequence length="380" mass="40919">MKIVADENMAALEPLFASLGSITSLPGRDIGPEQVADADALLVRSVTKVDEALLRAAPKLRFVGTATIGTDHLDTAALARRGIPWSNAPGCNAEAVGEYVLTALLLLAQRQGVELSQRRVGVVGLGNTGSAVARRLQALGIEVLCCDPPKAAQRAAGTWHELDTLLAECDVITLHVPLITEGQGATVNLLDEARLGMLKSGAWLVNACRGEVIDNPALVRVKRKRPDLKLVLDVWANEPHPLADLVALAEIATAHIAGYSREGKIRGSQMLHRALMQQKQQPQQTPALASLLPDSPLPAQQIESKLDQTELLSLMSGVYDLAAEDRLFRAALPDGFDRRRKANLARREFSAQTLYIADPSQAKRLAQLGFTVKEKSEDGV</sequence>
<feature type="binding site" evidence="5">
    <location>
        <position position="258"/>
    </location>
    <ligand>
        <name>NAD(+)</name>
        <dbReference type="ChEBI" id="CHEBI:57540"/>
    </ligand>
</feature>
<evidence type="ECO:0000313" key="10">
    <source>
        <dbReference type="Proteomes" id="UP000184268"/>
    </source>
</evidence>
<feature type="domain" description="D-isomer specific 2-hydroxyacid dehydrogenase catalytic" evidence="6">
    <location>
        <begin position="33"/>
        <end position="258"/>
    </location>
</feature>
<keyword evidence="2 5" id="KW-0560">Oxidoreductase</keyword>
<feature type="binding site" evidence="5">
    <location>
        <position position="45"/>
    </location>
    <ligand>
        <name>substrate</name>
    </ligand>
</feature>
<comment type="catalytic activity">
    <reaction evidence="5">
        <text>4-phospho-D-erythronate + NAD(+) = (R)-3-hydroxy-2-oxo-4-phosphooxybutanoate + NADH + H(+)</text>
        <dbReference type="Rhea" id="RHEA:18829"/>
        <dbReference type="ChEBI" id="CHEBI:15378"/>
        <dbReference type="ChEBI" id="CHEBI:57540"/>
        <dbReference type="ChEBI" id="CHEBI:57945"/>
        <dbReference type="ChEBI" id="CHEBI:58538"/>
        <dbReference type="ChEBI" id="CHEBI:58766"/>
        <dbReference type="EC" id="1.1.1.290"/>
    </reaction>
</comment>
<reference evidence="9 10" key="1">
    <citation type="submission" date="2016-11" db="EMBL/GenBank/DDBJ databases">
        <authorList>
            <person name="Jaros S."/>
            <person name="Januszkiewicz K."/>
            <person name="Wedrychowicz H."/>
        </authorList>
    </citation>
    <scope>NUCLEOTIDE SEQUENCE [LARGE SCALE GENOMIC DNA]</scope>
    <source>
        <strain evidence="9 10">DSM 16917</strain>
    </source>
</reference>
<evidence type="ECO:0000256" key="3">
    <source>
        <dbReference type="ARBA" id="ARBA00023027"/>
    </source>
</evidence>
<dbReference type="GO" id="GO:0033711">
    <property type="term" value="F:4-phosphoerythronate dehydrogenase activity"/>
    <property type="evidence" value="ECO:0007669"/>
    <property type="project" value="UniProtKB-EC"/>
</dbReference>
<feature type="binding site" evidence="5">
    <location>
        <position position="233"/>
    </location>
    <ligand>
        <name>NAD(+)</name>
        <dbReference type="ChEBI" id="CHEBI:57540"/>
    </ligand>
</feature>
<organism evidence="9 10">
    <name type="scientific">Ferrimonas marina</name>
    <dbReference type="NCBI Taxonomy" id="299255"/>
    <lineage>
        <taxon>Bacteria</taxon>
        <taxon>Pseudomonadati</taxon>
        <taxon>Pseudomonadota</taxon>
        <taxon>Gammaproteobacteria</taxon>
        <taxon>Alteromonadales</taxon>
        <taxon>Ferrimonadaceae</taxon>
        <taxon>Ferrimonas</taxon>
    </lineage>
</organism>
<evidence type="ECO:0000259" key="8">
    <source>
        <dbReference type="Pfam" id="PF11890"/>
    </source>
</evidence>
<dbReference type="EMBL" id="FQXG01000007">
    <property type="protein sequence ID" value="SHI08677.1"/>
    <property type="molecule type" value="Genomic_DNA"/>
</dbReference>
<dbReference type="PANTHER" id="PTHR42938:SF9">
    <property type="entry name" value="FORMATE DEHYDROGENASE 1"/>
    <property type="match status" value="1"/>
</dbReference>
<comment type="caution">
    <text evidence="5">Lacks conserved residue(s) required for the propagation of feature annotation.</text>
</comment>
<keyword evidence="10" id="KW-1185">Reference proteome</keyword>
<feature type="binding site" evidence="5">
    <location>
        <position position="259"/>
    </location>
    <ligand>
        <name>substrate</name>
    </ligand>
</feature>
<comment type="function">
    <text evidence="5">Catalyzes the oxidation of erythronate-4-phosphate to 3-hydroxy-2-oxo-4-phosphonooxybutanoate.</text>
</comment>
<dbReference type="InterPro" id="IPR038251">
    <property type="entry name" value="PdxB_dimer_sf"/>
</dbReference>
<feature type="domain" description="D-isomer specific 2-hydroxyacid dehydrogenase NAD-binding" evidence="7">
    <location>
        <begin position="109"/>
        <end position="257"/>
    </location>
</feature>
<gene>
    <name evidence="5" type="primary">pdxB</name>
    <name evidence="9" type="ORF">SAMN02745129_3981</name>
</gene>
<name>A0A1M5Y9F7_9GAMM</name>
<dbReference type="Pfam" id="PF02826">
    <property type="entry name" value="2-Hacid_dh_C"/>
    <property type="match status" value="1"/>
</dbReference>
<keyword evidence="1 5" id="KW-0963">Cytoplasm</keyword>
<dbReference type="AlphaFoldDB" id="A0A1M5Y9F7"/>
<comment type="subcellular location">
    <subcellularLocation>
        <location evidence="5">Cytoplasm</location>
    </subcellularLocation>
</comment>
<dbReference type="PROSITE" id="PS00671">
    <property type="entry name" value="D_2_HYDROXYACID_DH_3"/>
    <property type="match status" value="1"/>
</dbReference>
<dbReference type="Gene3D" id="3.40.50.720">
    <property type="entry name" value="NAD(P)-binding Rossmann-like Domain"/>
    <property type="match status" value="2"/>
</dbReference>
<feature type="domain" description="Erythronate-4-phosphate dehydrogenase dimerisation" evidence="8">
    <location>
        <begin position="291"/>
        <end position="369"/>
    </location>
</feature>
<evidence type="ECO:0000256" key="4">
    <source>
        <dbReference type="ARBA" id="ARBA00023096"/>
    </source>
</evidence>
<dbReference type="RefSeq" id="WP_067664486.1">
    <property type="nucleotide sequence ID" value="NZ_FQXG01000007.1"/>
</dbReference>
<proteinExistence type="inferred from homology"/>